<sequence>MTTDTIWQLYPLPTQEVALEGLYLGHDLRRHSAQLGRPFVYTNYVTSIDGRIAIPRPEGQGMMVPKETANDRDWRLFQELAVQADVIISSGRYLRDYAEGKAQEILRVYDEPRFADLGRWRAERGLPDYPDLAIVSGSLDFPVPPFLTEGGRRVTVITPAAADAARRGKLEKEGARVVEAGRSDVTGAAAIAALGELGYRTIYMATGPRVHHLLLADNALDRLYTTVAHRLLGGQPFSSLVEGDLLRPAVGMRLNCLYFDPHALDGLGQQFVCYER</sequence>
<dbReference type="InterPro" id="IPR024072">
    <property type="entry name" value="DHFR-like_dom_sf"/>
</dbReference>
<dbReference type="PANTHER" id="PTHR38011">
    <property type="entry name" value="DIHYDROFOLATE REDUCTASE FAMILY PROTEIN (AFU_ORTHOLOGUE AFUA_8G06820)"/>
    <property type="match status" value="1"/>
</dbReference>
<dbReference type="InterPro" id="IPR050765">
    <property type="entry name" value="Riboflavin_Biosynth_HTPR"/>
</dbReference>
<evidence type="ECO:0000313" key="5">
    <source>
        <dbReference type="EMBL" id="CUS04841.2"/>
    </source>
</evidence>
<protein>
    <recommendedName>
        <fullName evidence="4">Bacterial bifunctional deaminase-reductase C-terminal domain-containing protein</fullName>
    </recommendedName>
</protein>
<dbReference type="GO" id="GO:0008703">
    <property type="term" value="F:5-amino-6-(5-phosphoribosylamino)uracil reductase activity"/>
    <property type="evidence" value="ECO:0007669"/>
    <property type="project" value="InterPro"/>
</dbReference>
<dbReference type="RefSeq" id="WP_095044124.1">
    <property type="nucleotide sequence ID" value="NZ_LN890655.1"/>
</dbReference>
<evidence type="ECO:0000256" key="3">
    <source>
        <dbReference type="ARBA" id="ARBA00023002"/>
    </source>
</evidence>
<evidence type="ECO:0000256" key="2">
    <source>
        <dbReference type="ARBA" id="ARBA00022857"/>
    </source>
</evidence>
<comment type="pathway">
    <text evidence="1">Cofactor biosynthesis; riboflavin biosynthesis.</text>
</comment>
<dbReference type="KEGG" id="pbf:CFX0092_A2963"/>
<dbReference type="AlphaFoldDB" id="A0A160T3Q2"/>
<accession>A0A160T3Q2</accession>
<dbReference type="PANTHER" id="PTHR38011:SF7">
    <property type="entry name" value="2,5-DIAMINO-6-RIBOSYLAMINO-4(3H)-PYRIMIDINONE 5'-PHOSPHATE REDUCTASE"/>
    <property type="match status" value="1"/>
</dbReference>
<gene>
    <name evidence="5" type="ORF">CFX0092_A2963</name>
</gene>
<dbReference type="EMBL" id="LN890655">
    <property type="protein sequence ID" value="CUS04841.2"/>
    <property type="molecule type" value="Genomic_DNA"/>
</dbReference>
<keyword evidence="6" id="KW-1185">Reference proteome</keyword>
<evidence type="ECO:0000313" key="6">
    <source>
        <dbReference type="Proteomes" id="UP000215027"/>
    </source>
</evidence>
<evidence type="ECO:0000259" key="4">
    <source>
        <dbReference type="Pfam" id="PF01872"/>
    </source>
</evidence>
<name>A0A160T3Q2_9CHLR</name>
<feature type="domain" description="Bacterial bifunctional deaminase-reductase C-terminal" evidence="4">
    <location>
        <begin position="38"/>
        <end position="243"/>
    </location>
</feature>
<dbReference type="OrthoDB" id="9800865at2"/>
<dbReference type="GO" id="GO:0009231">
    <property type="term" value="P:riboflavin biosynthetic process"/>
    <property type="evidence" value="ECO:0007669"/>
    <property type="project" value="InterPro"/>
</dbReference>
<dbReference type="Proteomes" id="UP000215027">
    <property type="component" value="Chromosome I"/>
</dbReference>
<dbReference type="SUPFAM" id="SSF53597">
    <property type="entry name" value="Dihydrofolate reductase-like"/>
    <property type="match status" value="1"/>
</dbReference>
<reference evidence="5" key="1">
    <citation type="submission" date="2016-01" db="EMBL/GenBank/DDBJ databases">
        <authorList>
            <person name="Mcilroy J.S."/>
            <person name="Karst M S."/>
            <person name="Albertsen M."/>
        </authorList>
    </citation>
    <scope>NUCLEOTIDE SEQUENCE</scope>
    <source>
        <strain evidence="5">Cfx-K</strain>
    </source>
</reference>
<dbReference type="InterPro" id="IPR002734">
    <property type="entry name" value="RibDG_C"/>
</dbReference>
<keyword evidence="3" id="KW-0560">Oxidoreductase</keyword>
<dbReference type="Gene3D" id="3.40.430.10">
    <property type="entry name" value="Dihydrofolate Reductase, subunit A"/>
    <property type="match status" value="1"/>
</dbReference>
<dbReference type="Pfam" id="PF01872">
    <property type="entry name" value="RibD_C"/>
    <property type="match status" value="1"/>
</dbReference>
<evidence type="ECO:0000256" key="1">
    <source>
        <dbReference type="ARBA" id="ARBA00005104"/>
    </source>
</evidence>
<proteinExistence type="predicted"/>
<keyword evidence="2" id="KW-0521">NADP</keyword>
<organism evidence="5 6">
    <name type="scientific">Candidatus Promineifilum breve</name>
    <dbReference type="NCBI Taxonomy" id="1806508"/>
    <lineage>
        <taxon>Bacteria</taxon>
        <taxon>Bacillati</taxon>
        <taxon>Chloroflexota</taxon>
        <taxon>Ardenticatenia</taxon>
        <taxon>Candidatus Promineifilales</taxon>
        <taxon>Candidatus Promineifilaceae</taxon>
        <taxon>Candidatus Promineifilum</taxon>
    </lineage>
</organism>